<reference evidence="2 3" key="1">
    <citation type="submission" date="2015-09" db="EMBL/GenBank/DDBJ databases">
        <title>Draft Genome Sequence of Pseudoalteromonas lipolytica UCD-48B.</title>
        <authorList>
            <person name="Krusor M."/>
            <person name="Coil D.A."/>
            <person name="Lang J.M."/>
            <person name="Eisen J.A."/>
            <person name="Alexiev A."/>
        </authorList>
    </citation>
    <scope>NUCLEOTIDE SEQUENCE [LARGE SCALE GENOMIC DNA]</scope>
    <source>
        <strain evidence="2 3">UCD-48B</strain>
    </source>
</reference>
<gene>
    <name evidence="2" type="ORF">AOG27_19655</name>
</gene>
<dbReference type="Proteomes" id="UP000050378">
    <property type="component" value="Unassembled WGS sequence"/>
</dbReference>
<dbReference type="STRING" id="570156.AOG27_19655"/>
<evidence type="ECO:0000313" key="3">
    <source>
        <dbReference type="Proteomes" id="UP000050378"/>
    </source>
</evidence>
<dbReference type="EMBL" id="LJTC01000017">
    <property type="protein sequence ID" value="KPM78475.1"/>
    <property type="molecule type" value="Genomic_DNA"/>
</dbReference>
<sequence length="159" mass="18596">MKAIIIYLISLTLVCFTNTSLAATTEYYKCVTDRGTVFSEFSCGSRATKHKIQVTDPDLQAPQNFVKELNELERQQIIRNLEAEIRSYKHRLDILSRDRDRAQYQQEQRLNRILSDKEAKQISKDINKQLKAINKQYGRDVKSVNKKLAKLEKKLARYN</sequence>
<keyword evidence="1" id="KW-0732">Signal</keyword>
<evidence type="ECO:0000313" key="2">
    <source>
        <dbReference type="EMBL" id="KPM78475.1"/>
    </source>
</evidence>
<organism evidence="2 3">
    <name type="scientific">Pseudoalteromonas lipolytica</name>
    <dbReference type="NCBI Taxonomy" id="570156"/>
    <lineage>
        <taxon>Bacteria</taxon>
        <taxon>Pseudomonadati</taxon>
        <taxon>Pseudomonadota</taxon>
        <taxon>Gammaproteobacteria</taxon>
        <taxon>Alteromonadales</taxon>
        <taxon>Pseudoalteromonadaceae</taxon>
        <taxon>Pseudoalteromonas</taxon>
    </lineage>
</organism>
<protein>
    <recommendedName>
        <fullName evidence="4">DUF4124 domain-containing protein</fullName>
    </recommendedName>
</protein>
<dbReference type="RefSeq" id="WP_054554700.1">
    <property type="nucleotide sequence ID" value="NZ_LJTC01000017.1"/>
</dbReference>
<comment type="caution">
    <text evidence="2">The sequence shown here is derived from an EMBL/GenBank/DDBJ whole genome shotgun (WGS) entry which is preliminary data.</text>
</comment>
<evidence type="ECO:0000256" key="1">
    <source>
        <dbReference type="SAM" id="SignalP"/>
    </source>
</evidence>
<name>A0A0P7DNN8_9GAMM</name>
<feature type="chain" id="PRO_5006137961" description="DUF4124 domain-containing protein" evidence="1">
    <location>
        <begin position="23"/>
        <end position="159"/>
    </location>
</feature>
<dbReference type="OrthoDB" id="6312994at2"/>
<proteinExistence type="predicted"/>
<accession>A0A0P7DNN8</accession>
<dbReference type="PATRIC" id="fig|570156.3.peg.1858"/>
<feature type="signal peptide" evidence="1">
    <location>
        <begin position="1"/>
        <end position="22"/>
    </location>
</feature>
<evidence type="ECO:0008006" key="4">
    <source>
        <dbReference type="Google" id="ProtNLM"/>
    </source>
</evidence>
<dbReference type="AlphaFoldDB" id="A0A0P7DNN8"/>